<evidence type="ECO:0008006" key="3">
    <source>
        <dbReference type="Google" id="ProtNLM"/>
    </source>
</evidence>
<accession>A0ABN3AVV7</accession>
<dbReference type="PANTHER" id="PTHR38436:SF1">
    <property type="entry name" value="ESTER CYCLASE"/>
    <property type="match status" value="1"/>
</dbReference>
<dbReference type="SUPFAM" id="SSF54427">
    <property type="entry name" value="NTF2-like"/>
    <property type="match status" value="1"/>
</dbReference>
<evidence type="ECO:0000313" key="2">
    <source>
        <dbReference type="Proteomes" id="UP001500974"/>
    </source>
</evidence>
<dbReference type="Pfam" id="PF07366">
    <property type="entry name" value="SnoaL"/>
    <property type="match status" value="1"/>
</dbReference>
<name>A0ABN3AVV7_9MICC</name>
<dbReference type="PANTHER" id="PTHR38436">
    <property type="entry name" value="POLYKETIDE CYCLASE SNOAL-LIKE DOMAIN"/>
    <property type="match status" value="1"/>
</dbReference>
<keyword evidence="2" id="KW-1185">Reference proteome</keyword>
<proteinExistence type="predicted"/>
<reference evidence="1 2" key="1">
    <citation type="journal article" date="2019" name="Int. J. Syst. Evol. Microbiol.">
        <title>The Global Catalogue of Microorganisms (GCM) 10K type strain sequencing project: providing services to taxonomists for standard genome sequencing and annotation.</title>
        <authorList>
            <consortium name="The Broad Institute Genomics Platform"/>
            <consortium name="The Broad Institute Genome Sequencing Center for Infectious Disease"/>
            <person name="Wu L."/>
            <person name="Ma J."/>
        </authorList>
    </citation>
    <scope>NUCLEOTIDE SEQUENCE [LARGE SCALE GENOMIC DNA]</scope>
    <source>
        <strain evidence="1 2">JCM 14917</strain>
    </source>
</reference>
<comment type="caution">
    <text evidence="1">The sequence shown here is derived from an EMBL/GenBank/DDBJ whole genome shotgun (WGS) entry which is preliminary data.</text>
</comment>
<dbReference type="InterPro" id="IPR009959">
    <property type="entry name" value="Cyclase_SnoaL-like"/>
</dbReference>
<evidence type="ECO:0000313" key="1">
    <source>
        <dbReference type="EMBL" id="GAA2175033.1"/>
    </source>
</evidence>
<gene>
    <name evidence="1" type="ORF">GCM10009784_15800</name>
</gene>
<dbReference type="InterPro" id="IPR032710">
    <property type="entry name" value="NTF2-like_dom_sf"/>
</dbReference>
<sequence>MSSDINLKAQEKLGSIIAAREVDRLDEVFAQDVVDHDPAPDAAPGVRGIIDFWVDFLNAFPDLELNPEVMMADEDKVTVVLTLAGTHQGPFQGIEPTGRSIRIRGIQVARFENGLIVERWGCSDEAGILKQLGAA</sequence>
<dbReference type="EMBL" id="BAAAON010000001">
    <property type="protein sequence ID" value="GAA2175033.1"/>
    <property type="molecule type" value="Genomic_DNA"/>
</dbReference>
<organism evidence="1 2">
    <name type="scientific">Arthrobacter parietis</name>
    <dbReference type="NCBI Taxonomy" id="271434"/>
    <lineage>
        <taxon>Bacteria</taxon>
        <taxon>Bacillati</taxon>
        <taxon>Actinomycetota</taxon>
        <taxon>Actinomycetes</taxon>
        <taxon>Micrococcales</taxon>
        <taxon>Micrococcaceae</taxon>
        <taxon>Arthrobacter</taxon>
    </lineage>
</organism>
<dbReference type="Gene3D" id="3.10.450.50">
    <property type="match status" value="1"/>
</dbReference>
<protein>
    <recommendedName>
        <fullName evidence="3">Ester cyclase</fullName>
    </recommendedName>
</protein>
<dbReference type="RefSeq" id="WP_346027981.1">
    <property type="nucleotide sequence ID" value="NZ_BAAAON010000001.1"/>
</dbReference>
<dbReference type="Proteomes" id="UP001500974">
    <property type="component" value="Unassembled WGS sequence"/>
</dbReference>